<reference evidence="2" key="1">
    <citation type="journal article" date="2023" name="Microbiome">
        <title>Phages are unrecognized players in the ecology of the oral pathogen Porphyromonas gingivalis.</title>
        <authorList>
            <person name="Matrishin C.B."/>
            <person name="Haase E.M."/>
            <person name="Dewhirst F.E."/>
            <person name="Mark Welch J.L."/>
            <person name="Miranda-Sanchez F."/>
            <person name="Chen T."/>
            <person name="MacFarland D.C."/>
            <person name="Kauffman K.M."/>
        </authorList>
    </citation>
    <scope>NUCLEOTIDE SEQUENCE</scope>
</reference>
<keyword evidence="1" id="KW-1133">Transmembrane helix</keyword>
<reference evidence="2" key="2">
    <citation type="submission" date="2024-05" db="EMBL/GenBank/DDBJ databases">
        <authorList>
            <person name="Matrishin C.B."/>
            <person name="Kauffman K.M."/>
        </authorList>
    </citation>
    <scope>NUCLEOTIDE SEQUENCE</scope>
</reference>
<feature type="transmembrane region" description="Helical" evidence="1">
    <location>
        <begin position="25"/>
        <end position="43"/>
    </location>
</feature>
<name>A0AAT9J8H0_9CAUD</name>
<keyword evidence="1" id="KW-0812">Transmembrane</keyword>
<protein>
    <submittedName>
        <fullName evidence="2">Uncharacterized protein</fullName>
    </submittedName>
</protein>
<accession>A0AAT9J8H0</accession>
<proteinExistence type="predicted"/>
<organism evidence="2">
    <name type="scientific">Porphyromonas phage phage018a_AFR5B1</name>
    <dbReference type="NCBI Taxonomy" id="3154108"/>
    <lineage>
        <taxon>Viruses</taxon>
        <taxon>Duplodnaviria</taxon>
        <taxon>Heunggongvirae</taxon>
        <taxon>Uroviricota</taxon>
        <taxon>Caudoviricetes</taxon>
        <taxon>Nixviridae</taxon>
        <taxon>Dewhirstvirus</taxon>
        <taxon>Dewhirstvirus pging00L</taxon>
    </lineage>
</organism>
<evidence type="ECO:0000313" key="2">
    <source>
        <dbReference type="EMBL" id="DBA55428.1"/>
    </source>
</evidence>
<sequence>MTASVPPRRPVRIYSIDLFRDIKKMINYCVVPFFLFMFAVSYISKERDTASNSEADFLYPRPDLYRYSTPSPSVNAPAAPCECMTEGKAVPSFCLQPNKHISGMSYTEKDVCRGSVVSPSDTCSSYENARLRLETLRRSIVSWMETTIRSEFPEATKTRSRLRKGRRGRIVFHASVRSRGIYLHFRSHTLQGLSRQITSAAAIHRTHNSNPTI</sequence>
<dbReference type="EMBL" id="BK068099">
    <property type="protein sequence ID" value="DBA55428.1"/>
    <property type="molecule type" value="Genomic_DNA"/>
</dbReference>
<evidence type="ECO:0000256" key="1">
    <source>
        <dbReference type="SAM" id="Phobius"/>
    </source>
</evidence>
<keyword evidence="1" id="KW-0472">Membrane</keyword>